<comment type="caution">
    <text evidence="7">The sequence shown here is derived from an EMBL/GenBank/DDBJ whole genome shotgun (WGS) entry which is preliminary data.</text>
</comment>
<evidence type="ECO:0000313" key="8">
    <source>
        <dbReference type="Proteomes" id="UP000295560"/>
    </source>
</evidence>
<dbReference type="SUPFAM" id="SSF51730">
    <property type="entry name" value="FAD-linked oxidoreductase"/>
    <property type="match status" value="1"/>
</dbReference>
<evidence type="ECO:0000256" key="6">
    <source>
        <dbReference type="RuleBase" id="RU003862"/>
    </source>
</evidence>
<accession>A0A4R1HPH0</accession>
<dbReference type="InterPro" id="IPR003171">
    <property type="entry name" value="Mehydrof_redctse-like"/>
</dbReference>
<dbReference type="Proteomes" id="UP000295560">
    <property type="component" value="Unassembled WGS sequence"/>
</dbReference>
<dbReference type="Gene3D" id="3.20.20.220">
    <property type="match status" value="1"/>
</dbReference>
<reference evidence="7 8" key="1">
    <citation type="submission" date="2019-03" db="EMBL/GenBank/DDBJ databases">
        <title>Sequencing the genomes of 1000 actinobacteria strains.</title>
        <authorList>
            <person name="Klenk H.-P."/>
        </authorList>
    </citation>
    <scope>NUCLEOTIDE SEQUENCE [LARGE SCALE GENOMIC DNA]</scope>
    <source>
        <strain evidence="7 8">DSM 44969</strain>
    </source>
</reference>
<evidence type="ECO:0000256" key="2">
    <source>
        <dbReference type="ARBA" id="ARBA00004777"/>
    </source>
</evidence>
<dbReference type="UniPathway" id="UPA00193"/>
<evidence type="ECO:0000256" key="5">
    <source>
        <dbReference type="ARBA" id="ARBA00023002"/>
    </source>
</evidence>
<evidence type="ECO:0000256" key="1">
    <source>
        <dbReference type="ARBA" id="ARBA00001974"/>
    </source>
</evidence>
<proteinExistence type="inferred from homology"/>
<keyword evidence="4 6" id="KW-0274">FAD</keyword>
<dbReference type="Pfam" id="PF02219">
    <property type="entry name" value="MTHFR"/>
    <property type="match status" value="1"/>
</dbReference>
<evidence type="ECO:0000256" key="3">
    <source>
        <dbReference type="ARBA" id="ARBA00022630"/>
    </source>
</evidence>
<evidence type="ECO:0000313" key="7">
    <source>
        <dbReference type="EMBL" id="TCK23043.1"/>
    </source>
</evidence>
<comment type="similarity">
    <text evidence="6">Belongs to the methylenetetrahydrofolate reductase family.</text>
</comment>
<dbReference type="GO" id="GO:0004489">
    <property type="term" value="F:methylenetetrahydrofolate reductase [NAD(P)H] activity"/>
    <property type="evidence" value="ECO:0007669"/>
    <property type="project" value="InterPro"/>
</dbReference>
<dbReference type="EMBL" id="SMFZ01000002">
    <property type="protein sequence ID" value="TCK23043.1"/>
    <property type="molecule type" value="Genomic_DNA"/>
</dbReference>
<dbReference type="AlphaFoldDB" id="A0A4R1HPH0"/>
<keyword evidence="8" id="KW-1185">Reference proteome</keyword>
<dbReference type="InterPro" id="IPR029041">
    <property type="entry name" value="FAD-linked_oxidoreductase-like"/>
</dbReference>
<sequence>MDLAQRIEARGSEFLLFALTPPRLTVTREQAQKVADVTQKRLAPVGLDGLVLYDIDEESDRNPQERPFPFLPTIDPATFRARNLEGWSTPVVVYRAVGKYEESDLRAWLEAQDADHTLTVFVGASSRDRQSATSLVRAHELWARTRPDLRLGGVTIPERHTRRGDEHLRLISKQEAGCSFFVTQVVYDVNAAKNLVSDYRYECAARGLDPVPVVFTFSVCGSLRTLEFLGWLGVDVPRWIQNDLRHVADTLQASYEHSLGAARELIEYCRRMRVPFGVNVESVSIRLAEIEASVALAQQLERELRRPR</sequence>
<keyword evidence="3 6" id="KW-0285">Flavoprotein</keyword>
<gene>
    <name evidence="7" type="ORF">EV378_7054</name>
</gene>
<protein>
    <recommendedName>
        <fullName evidence="6">Methylenetetrahydrofolate reductase</fullName>
    </recommendedName>
</protein>
<dbReference type="GO" id="GO:0006555">
    <property type="term" value="P:methionine metabolic process"/>
    <property type="evidence" value="ECO:0007669"/>
    <property type="project" value="InterPro"/>
</dbReference>
<dbReference type="RefSeq" id="WP_132432318.1">
    <property type="nucleotide sequence ID" value="NZ_SMFZ01000002.1"/>
</dbReference>
<dbReference type="GO" id="GO:0035999">
    <property type="term" value="P:tetrahydrofolate interconversion"/>
    <property type="evidence" value="ECO:0007669"/>
    <property type="project" value="UniProtKB-UniPathway"/>
</dbReference>
<keyword evidence="5 6" id="KW-0560">Oxidoreductase</keyword>
<evidence type="ECO:0000256" key="4">
    <source>
        <dbReference type="ARBA" id="ARBA00022827"/>
    </source>
</evidence>
<comment type="cofactor">
    <cofactor evidence="1 6">
        <name>FAD</name>
        <dbReference type="ChEBI" id="CHEBI:57692"/>
    </cofactor>
</comment>
<dbReference type="OrthoDB" id="4367389at2"/>
<organism evidence="7 8">
    <name type="scientific">Pseudonocardia endophytica</name>
    <dbReference type="NCBI Taxonomy" id="401976"/>
    <lineage>
        <taxon>Bacteria</taxon>
        <taxon>Bacillati</taxon>
        <taxon>Actinomycetota</taxon>
        <taxon>Actinomycetes</taxon>
        <taxon>Pseudonocardiales</taxon>
        <taxon>Pseudonocardiaceae</taxon>
        <taxon>Pseudonocardia</taxon>
    </lineage>
</organism>
<name>A0A4R1HPH0_PSEEN</name>
<comment type="pathway">
    <text evidence="2 6">One-carbon metabolism; tetrahydrofolate interconversion.</text>
</comment>